<evidence type="ECO:0000313" key="4">
    <source>
        <dbReference type="Proteomes" id="UP000251800"/>
    </source>
</evidence>
<dbReference type="Pfam" id="PF00534">
    <property type="entry name" value="Glycos_transf_1"/>
    <property type="match status" value="1"/>
</dbReference>
<dbReference type="OrthoDB" id="9787293at2"/>
<dbReference type="SUPFAM" id="SSF53756">
    <property type="entry name" value="UDP-Glycosyltransferase/glycogen phosphorylase"/>
    <property type="match status" value="1"/>
</dbReference>
<keyword evidence="3" id="KW-0808">Transferase</keyword>
<dbReference type="RefSeq" id="WP_109719917.1">
    <property type="nucleotide sequence ID" value="NZ_QEQK01000006.1"/>
</dbReference>
<feature type="domain" description="Glycosyltransferase subfamily 4-like N-terminal" evidence="2">
    <location>
        <begin position="15"/>
        <end position="206"/>
    </location>
</feature>
<name>A0A363UL42_9GAMM</name>
<evidence type="ECO:0000259" key="2">
    <source>
        <dbReference type="Pfam" id="PF13579"/>
    </source>
</evidence>
<dbReference type="PANTHER" id="PTHR45947">
    <property type="entry name" value="SULFOQUINOVOSYL TRANSFERASE SQD2"/>
    <property type="match status" value="1"/>
</dbReference>
<comment type="caution">
    <text evidence="3">The sequence shown here is derived from an EMBL/GenBank/DDBJ whole genome shotgun (WGS) entry which is preliminary data.</text>
</comment>
<evidence type="ECO:0000259" key="1">
    <source>
        <dbReference type="Pfam" id="PF00534"/>
    </source>
</evidence>
<organism evidence="3 4">
    <name type="scientific">Abyssibacter profundi</name>
    <dbReference type="NCBI Taxonomy" id="2182787"/>
    <lineage>
        <taxon>Bacteria</taxon>
        <taxon>Pseudomonadati</taxon>
        <taxon>Pseudomonadota</taxon>
        <taxon>Gammaproteobacteria</taxon>
        <taxon>Chromatiales</taxon>
        <taxon>Oceanococcaceae</taxon>
        <taxon>Abyssibacter</taxon>
    </lineage>
</organism>
<reference evidence="3 4" key="1">
    <citation type="submission" date="2018-05" db="EMBL/GenBank/DDBJ databases">
        <title>Abyssibacter profundi OUC007T gen. nov., sp. nov, a marine bacterium isolated from seawater of the Mariana Trench.</title>
        <authorList>
            <person name="Zhou S."/>
        </authorList>
    </citation>
    <scope>NUCLEOTIDE SEQUENCE [LARGE SCALE GENOMIC DNA]</scope>
    <source>
        <strain evidence="3 4">OUC007</strain>
    </source>
</reference>
<keyword evidence="4" id="KW-1185">Reference proteome</keyword>
<dbReference type="NCBIfam" id="NF007640">
    <property type="entry name" value="PRK10307.1"/>
    <property type="match status" value="1"/>
</dbReference>
<proteinExistence type="predicted"/>
<dbReference type="Pfam" id="PF13579">
    <property type="entry name" value="Glyco_trans_4_4"/>
    <property type="match status" value="1"/>
</dbReference>
<dbReference type="PANTHER" id="PTHR45947:SF3">
    <property type="entry name" value="SULFOQUINOVOSYL TRANSFERASE SQD2"/>
    <property type="match status" value="1"/>
</dbReference>
<evidence type="ECO:0000313" key="3">
    <source>
        <dbReference type="EMBL" id="PWN56146.1"/>
    </source>
</evidence>
<feature type="domain" description="Glycosyl transferase family 1" evidence="1">
    <location>
        <begin position="219"/>
        <end position="390"/>
    </location>
</feature>
<dbReference type="InterPro" id="IPR001296">
    <property type="entry name" value="Glyco_trans_1"/>
</dbReference>
<dbReference type="Gene3D" id="3.40.50.2000">
    <property type="entry name" value="Glycogen Phosphorylase B"/>
    <property type="match status" value="2"/>
</dbReference>
<dbReference type="InterPro" id="IPR028098">
    <property type="entry name" value="Glyco_trans_4-like_N"/>
</dbReference>
<dbReference type="AlphaFoldDB" id="A0A363UL42"/>
<dbReference type="EMBL" id="QEQK01000006">
    <property type="protein sequence ID" value="PWN56146.1"/>
    <property type="molecule type" value="Genomic_DNA"/>
</dbReference>
<gene>
    <name evidence="3" type="ORF">DEH80_07685</name>
</gene>
<dbReference type="Proteomes" id="UP000251800">
    <property type="component" value="Unassembled WGS sequence"/>
</dbReference>
<accession>A0A363UL42</accession>
<dbReference type="CDD" id="cd03794">
    <property type="entry name" value="GT4_WbuB-like"/>
    <property type="match status" value="1"/>
</dbReference>
<sequence length="425" mass="46202">MKILMLSLYFYPDQTGVPKYSGEMAKWLADAGHDVTVIAGVPHYPDWKRAPGSPLLRPKTEHWGNVTIHRVPHYVPGDGKISTIKRMLIDASYLGAAGAKLVESTLKREKYDVAIAICPPLFSGILALAKRLLDGVPWVFHIQDFQVDAAMRLNLLNIGPVGQILYQMEGGLLKSANRVTSITDAMCRRAVAKGATNQRVIVSPNWADVKNIKPMPRDNEFRQAFGAGEDNIVALYAGAMGAKQGLDLVLDAAERLVADTRFKFVMVGGGPEWRRLCTESGERGLSNIQFVPLQPIEKLPALLAAADVHLVVQKAEAADIVMPSKLTNILASGRATIATANQGTALSDAIEQSGAGLVIPPEQPTELVSALQTLADSPESTKEMGIKARAFAEATLDRDVIMRAFEQELNTIAESASEHRRWLLP</sequence>
<dbReference type="GO" id="GO:0016758">
    <property type="term" value="F:hexosyltransferase activity"/>
    <property type="evidence" value="ECO:0007669"/>
    <property type="project" value="TreeGrafter"/>
</dbReference>
<dbReference type="InterPro" id="IPR050194">
    <property type="entry name" value="Glycosyltransferase_grp1"/>
</dbReference>
<protein>
    <submittedName>
        <fullName evidence="3">Colanic acid biosynthesis glycosyltransferase WcaI</fullName>
    </submittedName>
</protein>